<dbReference type="RefSeq" id="XP_009161026.1">
    <property type="nucleotide sequence ID" value="XM_009162778.1"/>
</dbReference>
<feature type="region of interest" description="Disordered" evidence="1">
    <location>
        <begin position="337"/>
        <end position="388"/>
    </location>
</feature>
<feature type="region of interest" description="Disordered" evidence="1">
    <location>
        <begin position="403"/>
        <end position="546"/>
    </location>
</feature>
<accession>H6C8Y8</accession>
<keyword evidence="2" id="KW-0812">Transmembrane</keyword>
<dbReference type="AlphaFoldDB" id="H6C8Y8"/>
<feature type="compositionally biased region" description="Low complexity" evidence="1">
    <location>
        <begin position="138"/>
        <end position="150"/>
    </location>
</feature>
<reference evidence="3" key="1">
    <citation type="submission" date="2011-07" db="EMBL/GenBank/DDBJ databases">
        <title>The Genome Sequence of Exophiala (Wangiella) dermatitidis NIH/UT8656.</title>
        <authorList>
            <consortium name="The Broad Institute Genome Sequencing Platform"/>
            <person name="Cuomo C."/>
            <person name="Wang Z."/>
            <person name="Hunicke-Smith S."/>
            <person name="Szanislo P.J."/>
            <person name="Earl A."/>
            <person name="Young S.K."/>
            <person name="Zeng Q."/>
            <person name="Gargeya S."/>
            <person name="Fitzgerald M."/>
            <person name="Haas B."/>
            <person name="Abouelleil A."/>
            <person name="Alvarado L."/>
            <person name="Arachchi H.M."/>
            <person name="Berlin A."/>
            <person name="Brown A."/>
            <person name="Chapman S.B."/>
            <person name="Chen Z."/>
            <person name="Dunbar C."/>
            <person name="Freedman E."/>
            <person name="Gearin G."/>
            <person name="Gellesch M."/>
            <person name="Goldberg J."/>
            <person name="Griggs A."/>
            <person name="Gujja S."/>
            <person name="Heiman D."/>
            <person name="Howarth C."/>
            <person name="Larson L."/>
            <person name="Lui A."/>
            <person name="MacDonald P.J.P."/>
            <person name="Montmayeur A."/>
            <person name="Murphy C."/>
            <person name="Neiman D."/>
            <person name="Pearson M."/>
            <person name="Priest M."/>
            <person name="Roberts A."/>
            <person name="Saif S."/>
            <person name="Shea T."/>
            <person name="Shenoy N."/>
            <person name="Sisk P."/>
            <person name="Stolte C."/>
            <person name="Sykes S."/>
            <person name="Wortman J."/>
            <person name="Nusbaum C."/>
            <person name="Birren B."/>
        </authorList>
    </citation>
    <scope>NUCLEOTIDE SEQUENCE</scope>
    <source>
        <strain evidence="3">NIH/UT8656</strain>
    </source>
</reference>
<keyword evidence="4" id="KW-1185">Reference proteome</keyword>
<dbReference type="EMBL" id="JH226136">
    <property type="protein sequence ID" value="EHY60565.1"/>
    <property type="molecule type" value="Genomic_DNA"/>
</dbReference>
<feature type="compositionally biased region" description="Low complexity" evidence="1">
    <location>
        <begin position="465"/>
        <end position="479"/>
    </location>
</feature>
<evidence type="ECO:0000313" key="3">
    <source>
        <dbReference type="EMBL" id="EHY60565.1"/>
    </source>
</evidence>
<protein>
    <submittedName>
        <fullName evidence="3">Uncharacterized protein</fullName>
    </submittedName>
</protein>
<feature type="transmembrane region" description="Helical" evidence="2">
    <location>
        <begin position="162"/>
        <end position="184"/>
    </location>
</feature>
<dbReference type="Proteomes" id="UP000007304">
    <property type="component" value="Unassembled WGS sequence"/>
</dbReference>
<gene>
    <name evidence="3" type="ORF">HMPREF1120_08520</name>
</gene>
<feature type="compositionally biased region" description="Acidic residues" evidence="1">
    <location>
        <begin position="61"/>
        <end position="80"/>
    </location>
</feature>
<feature type="compositionally biased region" description="Low complexity" evidence="1">
    <location>
        <begin position="530"/>
        <end position="546"/>
    </location>
</feature>
<feature type="compositionally biased region" description="Low complexity" evidence="1">
    <location>
        <begin position="81"/>
        <end position="100"/>
    </location>
</feature>
<dbReference type="STRING" id="858893.H6C8Y8"/>
<dbReference type="OrthoDB" id="4161547at2759"/>
<proteinExistence type="predicted"/>
<sequence length="546" mass="57017">MPARKFIHCFDRSKIAPLRETSHLSSSLKITKRDAPEKPPQPPAPGFTIAPKVPPGRSHDDSDDEDDNDGIEGESDDDFNSFDSSTGTRSTSTTIPSSTSMANMPAVTHTTVTSSRTMSSLPTSTVPGSAAVPLPPVATNGASTSSGSSNPTVESSKSSPNIAAIVIASLLGAASIGAILYLLLRYCKPLKARISMLRARNGQRLSEEDGTTPRRAITEMSQTDTCLGAGNPRGCLPNAPSNEATLPAPPYVRSVSTNVPGIFIRSPQSSSRGIVQNADADNPFTDEASLSRSNSDGSMRSTADARLKTAGAGGLPTHNSDFTLADYMAARMSISARSHPGGLSNNPPTILGSDDGGDDDYNEERVKAQPSKTGGQLSLPNPSHPELSIPCAAQLKPISPLTPLPYFSTPSPRPESGSVITSPGSQYQPRIRKSITPSDSVSNAPYSPSPFPMELMPPTLPAGTNSRWSRNSSSVNGRSAGTADDTIAPPGVEQVAASPLRRVSSSSPRTSVAESNGEVLPTPVPHVVSRRPSSSAPSSRSSRSSR</sequence>
<organism evidence="3 4">
    <name type="scientific">Exophiala dermatitidis (strain ATCC 34100 / CBS 525.76 / NIH/UT8656)</name>
    <name type="common">Black yeast</name>
    <name type="synonym">Wangiella dermatitidis</name>
    <dbReference type="NCBI Taxonomy" id="858893"/>
    <lineage>
        <taxon>Eukaryota</taxon>
        <taxon>Fungi</taxon>
        <taxon>Dikarya</taxon>
        <taxon>Ascomycota</taxon>
        <taxon>Pezizomycotina</taxon>
        <taxon>Eurotiomycetes</taxon>
        <taxon>Chaetothyriomycetidae</taxon>
        <taxon>Chaetothyriales</taxon>
        <taxon>Herpotrichiellaceae</taxon>
        <taxon>Exophiala</taxon>
    </lineage>
</organism>
<feature type="region of interest" description="Disordered" evidence="1">
    <location>
        <begin position="17"/>
        <end position="158"/>
    </location>
</feature>
<evidence type="ECO:0000313" key="4">
    <source>
        <dbReference type="Proteomes" id="UP000007304"/>
    </source>
</evidence>
<dbReference type="GeneID" id="20313159"/>
<dbReference type="InParanoid" id="H6C8Y8"/>
<feature type="compositionally biased region" description="Low complexity" evidence="1">
    <location>
        <begin position="495"/>
        <end position="515"/>
    </location>
</feature>
<keyword evidence="2" id="KW-1133">Transmembrane helix</keyword>
<feature type="compositionally biased region" description="Polar residues" evidence="1">
    <location>
        <begin position="288"/>
        <end position="301"/>
    </location>
</feature>
<feature type="region of interest" description="Disordered" evidence="1">
    <location>
        <begin position="269"/>
        <end position="302"/>
    </location>
</feature>
<feature type="compositionally biased region" description="Polar residues" evidence="1">
    <location>
        <begin position="435"/>
        <end position="446"/>
    </location>
</feature>
<dbReference type="HOGENOM" id="CLU_033250_0_0_1"/>
<name>H6C8Y8_EXODN</name>
<dbReference type="VEuPathDB" id="FungiDB:HMPREF1120_08520"/>
<evidence type="ECO:0000256" key="1">
    <source>
        <dbReference type="SAM" id="MobiDB-lite"/>
    </source>
</evidence>
<feature type="compositionally biased region" description="Polar residues" evidence="1">
    <location>
        <begin position="370"/>
        <end position="381"/>
    </location>
</feature>
<evidence type="ECO:0000256" key="2">
    <source>
        <dbReference type="SAM" id="Phobius"/>
    </source>
</evidence>
<keyword evidence="2" id="KW-0472">Membrane</keyword>
<feature type="compositionally biased region" description="Polar residues" evidence="1">
    <location>
        <begin position="418"/>
        <end position="428"/>
    </location>
</feature>
<feature type="compositionally biased region" description="Polar residues" evidence="1">
    <location>
        <begin position="108"/>
        <end position="127"/>
    </location>
</feature>